<protein>
    <recommendedName>
        <fullName evidence="3">Methyltransferase type 11 domain-containing protein</fullName>
    </recommendedName>
</protein>
<dbReference type="EMBL" id="LAZR01033235">
    <property type="protein sequence ID" value="KKL48673.1"/>
    <property type="molecule type" value="Genomic_DNA"/>
</dbReference>
<accession>A0A0F9CH78</accession>
<dbReference type="Gene3D" id="3.40.50.150">
    <property type="entry name" value="Vaccinia Virus protein VP39"/>
    <property type="match status" value="1"/>
</dbReference>
<sequence>MSWEQLRSILDKAREERERIDPPTACPNDGEPLQRDPDGNLRDRKIERDIYLQRHKEKVDYLNNLSGRVLDIGCGYGFLLSGLNDKWEKHGVDVSEMASGFAKQYGEIFCGTLKDAKFPENHFDAVVMNHIIEHVDNPVGLLIEAKRILRPRGKMIIETPDFDCEVARRYGNNFRMLSDRGHISLFNQLDLCRMITDNLFEIEKISHPYFETDYFTMENLERLFNTDRISPPFVGNTVTVYSYKK</sequence>
<comment type="caution">
    <text evidence="2">The sequence shown here is derived from an EMBL/GenBank/DDBJ whole genome shotgun (WGS) entry which is preliminary data.</text>
</comment>
<dbReference type="CDD" id="cd02440">
    <property type="entry name" value="AdoMet_MTases"/>
    <property type="match status" value="1"/>
</dbReference>
<organism evidence="2">
    <name type="scientific">marine sediment metagenome</name>
    <dbReference type="NCBI Taxonomy" id="412755"/>
    <lineage>
        <taxon>unclassified sequences</taxon>
        <taxon>metagenomes</taxon>
        <taxon>ecological metagenomes</taxon>
    </lineage>
</organism>
<proteinExistence type="predicted"/>
<dbReference type="PANTHER" id="PTHR43861">
    <property type="entry name" value="TRANS-ACONITATE 2-METHYLTRANSFERASE-RELATED"/>
    <property type="match status" value="1"/>
</dbReference>
<dbReference type="AlphaFoldDB" id="A0A0F9CH78"/>
<evidence type="ECO:0000256" key="1">
    <source>
        <dbReference type="SAM" id="MobiDB-lite"/>
    </source>
</evidence>
<dbReference type="Pfam" id="PF13489">
    <property type="entry name" value="Methyltransf_23"/>
    <property type="match status" value="1"/>
</dbReference>
<feature type="region of interest" description="Disordered" evidence="1">
    <location>
        <begin position="13"/>
        <end position="40"/>
    </location>
</feature>
<gene>
    <name evidence="2" type="ORF">LCGC14_2323150</name>
</gene>
<reference evidence="2" key="1">
    <citation type="journal article" date="2015" name="Nature">
        <title>Complex archaea that bridge the gap between prokaryotes and eukaryotes.</title>
        <authorList>
            <person name="Spang A."/>
            <person name="Saw J.H."/>
            <person name="Jorgensen S.L."/>
            <person name="Zaremba-Niedzwiedzka K."/>
            <person name="Martijn J."/>
            <person name="Lind A.E."/>
            <person name="van Eijk R."/>
            <person name="Schleper C."/>
            <person name="Guy L."/>
            <person name="Ettema T.J."/>
        </authorList>
    </citation>
    <scope>NUCLEOTIDE SEQUENCE</scope>
</reference>
<dbReference type="SUPFAM" id="SSF53335">
    <property type="entry name" value="S-adenosyl-L-methionine-dependent methyltransferases"/>
    <property type="match status" value="1"/>
</dbReference>
<dbReference type="InterPro" id="IPR029063">
    <property type="entry name" value="SAM-dependent_MTases_sf"/>
</dbReference>
<name>A0A0F9CH78_9ZZZZ</name>
<evidence type="ECO:0000313" key="2">
    <source>
        <dbReference type="EMBL" id="KKL48673.1"/>
    </source>
</evidence>
<evidence type="ECO:0008006" key="3">
    <source>
        <dbReference type="Google" id="ProtNLM"/>
    </source>
</evidence>